<dbReference type="InterPro" id="IPR032710">
    <property type="entry name" value="NTF2-like_dom_sf"/>
</dbReference>
<evidence type="ECO:0000256" key="2">
    <source>
        <dbReference type="ARBA" id="ARBA00023002"/>
    </source>
</evidence>
<evidence type="ECO:0000313" key="4">
    <source>
        <dbReference type="Proteomes" id="UP000022835"/>
    </source>
</evidence>
<dbReference type="InterPro" id="IPR000391">
    <property type="entry name" value="Rng_hydr_dOase-bsu"/>
</dbReference>
<dbReference type="SUPFAM" id="SSF54427">
    <property type="entry name" value="NTF2-like"/>
    <property type="match status" value="1"/>
</dbReference>
<organism evidence="3 4">
    <name type="scientific">Mycolicibacterium aromaticivorans JS19b1 = JCM 16368</name>
    <dbReference type="NCBI Taxonomy" id="1440774"/>
    <lineage>
        <taxon>Bacteria</taxon>
        <taxon>Bacillati</taxon>
        <taxon>Actinomycetota</taxon>
        <taxon>Actinomycetes</taxon>
        <taxon>Mycobacteriales</taxon>
        <taxon>Mycobacteriaceae</taxon>
        <taxon>Mycolicibacterium</taxon>
    </lineage>
</organism>
<comment type="caution">
    <text evidence="3">The sequence shown here is derived from an EMBL/GenBank/DDBJ whole genome shotgun (WGS) entry which is preliminary data.</text>
</comment>
<evidence type="ECO:0000313" key="3">
    <source>
        <dbReference type="EMBL" id="KDE96802.1"/>
    </source>
</evidence>
<dbReference type="EMBL" id="JALN02000003">
    <property type="protein sequence ID" value="KDE96802.1"/>
    <property type="molecule type" value="Genomic_DNA"/>
</dbReference>
<dbReference type="RefSeq" id="WP_036349222.1">
    <property type="nucleotide sequence ID" value="NZ_JALN02000003.1"/>
</dbReference>
<comment type="similarity">
    <text evidence="1">Belongs to the bacterial ring-hydroxylating dioxygenase beta subunit family.</text>
</comment>
<gene>
    <name evidence="3" type="ORF">Y900_029635</name>
</gene>
<proteinExistence type="inferred from homology"/>
<dbReference type="eggNOG" id="COG5517">
    <property type="taxonomic scope" value="Bacteria"/>
</dbReference>
<protein>
    <submittedName>
        <fullName evidence="3">Aromatic-ring-hydroxylating dioxygenase</fullName>
    </submittedName>
</protein>
<dbReference type="STRING" id="1440774.Y900_029635"/>
<dbReference type="Gene3D" id="3.10.450.50">
    <property type="match status" value="1"/>
</dbReference>
<dbReference type="AlphaFoldDB" id="A0A064CDK0"/>
<keyword evidence="3" id="KW-0223">Dioxygenase</keyword>
<keyword evidence="2" id="KW-0560">Oxidoreductase</keyword>
<dbReference type="OrthoDB" id="4719230at2"/>
<name>A0A064CDK0_9MYCO</name>
<dbReference type="Pfam" id="PF00866">
    <property type="entry name" value="Ring_hydroxyl_B"/>
    <property type="match status" value="1"/>
</dbReference>
<accession>A0A064CDK0</accession>
<reference evidence="3" key="1">
    <citation type="submission" date="2014-05" db="EMBL/GenBank/DDBJ databases">
        <title>Genome sequence of Mycobacterium aromaticivorans strain JS19b1T (= DSM 45407T).</title>
        <authorList>
            <person name="Kwak Y."/>
            <person name="Park G.-S."/>
            <person name="Li Q.X."/>
            <person name="Lee S.-E."/>
            <person name="Shin J.-H."/>
        </authorList>
    </citation>
    <scope>NUCLEOTIDE SEQUENCE [LARGE SCALE GENOMIC DNA]</scope>
    <source>
        <strain evidence="3">JS19b1</strain>
    </source>
</reference>
<dbReference type="Proteomes" id="UP000022835">
    <property type="component" value="Unassembled WGS sequence"/>
</dbReference>
<sequence>MLTSSVEDRRARAAYLVDELLGAYARAVDDQDFTAWLALFATECAYEVRAMENVREGLPLAYMMDDCRQRLADRAKMIQEVWAGTVEPYDTRHFQQRTAMRELGEDRWEVRSNVLVTYTGASGEPGILVSGYSEDVVVLDDETALFQQKFVVVDNTPPRYLVYPV</sequence>
<dbReference type="GO" id="GO:0051213">
    <property type="term" value="F:dioxygenase activity"/>
    <property type="evidence" value="ECO:0007669"/>
    <property type="project" value="UniProtKB-KW"/>
</dbReference>
<evidence type="ECO:0000256" key="1">
    <source>
        <dbReference type="ARBA" id="ARBA00009570"/>
    </source>
</evidence>
<keyword evidence="4" id="KW-1185">Reference proteome</keyword>